<dbReference type="PANTHER" id="PTHR46796:SF2">
    <property type="entry name" value="TRANSCRIPTIONAL REGULATORY PROTEIN"/>
    <property type="match status" value="1"/>
</dbReference>
<feature type="region of interest" description="Disordered" evidence="4">
    <location>
        <begin position="1"/>
        <end position="36"/>
    </location>
</feature>
<gene>
    <name evidence="6" type="ORF">V3328_04430</name>
</gene>
<feature type="compositionally biased region" description="Low complexity" evidence="4">
    <location>
        <begin position="22"/>
        <end position="36"/>
    </location>
</feature>
<evidence type="ECO:0000256" key="1">
    <source>
        <dbReference type="ARBA" id="ARBA00023015"/>
    </source>
</evidence>
<keyword evidence="1" id="KW-0805">Transcription regulation</keyword>
<keyword evidence="7" id="KW-1185">Reference proteome</keyword>
<comment type="caution">
    <text evidence="6">The sequence shown here is derived from an EMBL/GenBank/DDBJ whole genome shotgun (WGS) entry which is preliminary data.</text>
</comment>
<dbReference type="GO" id="GO:0003700">
    <property type="term" value="F:DNA-binding transcription factor activity"/>
    <property type="evidence" value="ECO:0007669"/>
    <property type="project" value="InterPro"/>
</dbReference>
<dbReference type="Gene3D" id="1.10.10.60">
    <property type="entry name" value="Homeodomain-like"/>
    <property type="match status" value="1"/>
</dbReference>
<sequence>MIQATPLRADGRGDRPGSAASARTTGPRPAGRPLPRAGVASGNCIVRCVEENLARNYSEQITLRDIEKSSGYSVYQIIRTFRRRLGITPHAYLTLMRLHYAAEKLLQGDTIAGAAAEAGFSDQSHMTRHFKRVFGTTPRQYLLDQRRASAQTRGPAALA</sequence>
<feature type="domain" description="HTH araC/xylS-type" evidence="5">
    <location>
        <begin position="43"/>
        <end position="144"/>
    </location>
</feature>
<evidence type="ECO:0000313" key="6">
    <source>
        <dbReference type="EMBL" id="MEJ8570705.1"/>
    </source>
</evidence>
<dbReference type="EMBL" id="JAZHOF010000002">
    <property type="protein sequence ID" value="MEJ8570705.1"/>
    <property type="molecule type" value="Genomic_DNA"/>
</dbReference>
<protein>
    <submittedName>
        <fullName evidence="6">AraC family transcriptional regulator</fullName>
    </submittedName>
</protein>
<dbReference type="GO" id="GO:0043565">
    <property type="term" value="F:sequence-specific DNA binding"/>
    <property type="evidence" value="ECO:0007669"/>
    <property type="project" value="InterPro"/>
</dbReference>
<dbReference type="InterPro" id="IPR018060">
    <property type="entry name" value="HTH_AraC"/>
</dbReference>
<dbReference type="SUPFAM" id="SSF46689">
    <property type="entry name" value="Homeodomain-like"/>
    <property type="match status" value="2"/>
</dbReference>
<evidence type="ECO:0000259" key="5">
    <source>
        <dbReference type="PROSITE" id="PS01124"/>
    </source>
</evidence>
<proteinExistence type="predicted"/>
<reference evidence="6 7" key="1">
    <citation type="submission" date="2024-02" db="EMBL/GenBank/DDBJ databases">
        <title>Genome analysis and characterization of Microbaculum marinisediminis sp. nov., isolated from marine sediment.</title>
        <authorList>
            <person name="Du Z.-J."/>
            <person name="Ye Y.-Q."/>
            <person name="Zhang Z.-R."/>
            <person name="Yuan S.-M."/>
            <person name="Zhang X.-Y."/>
        </authorList>
    </citation>
    <scope>NUCLEOTIDE SEQUENCE [LARGE SCALE GENOMIC DNA]</scope>
    <source>
        <strain evidence="6 7">SDUM1044001</strain>
    </source>
</reference>
<keyword evidence="2" id="KW-0238">DNA-binding</keyword>
<evidence type="ECO:0000256" key="4">
    <source>
        <dbReference type="SAM" id="MobiDB-lite"/>
    </source>
</evidence>
<dbReference type="AlphaFoldDB" id="A0AAW9RPB7"/>
<dbReference type="InterPro" id="IPR050204">
    <property type="entry name" value="AraC_XylS_family_regulators"/>
</dbReference>
<evidence type="ECO:0000313" key="7">
    <source>
        <dbReference type="Proteomes" id="UP001378188"/>
    </source>
</evidence>
<evidence type="ECO:0000256" key="3">
    <source>
        <dbReference type="ARBA" id="ARBA00023163"/>
    </source>
</evidence>
<dbReference type="Proteomes" id="UP001378188">
    <property type="component" value="Unassembled WGS sequence"/>
</dbReference>
<organism evidence="6 7">
    <name type="scientific">Microbaculum marinum</name>
    <dbReference type="NCBI Taxonomy" id="1764581"/>
    <lineage>
        <taxon>Bacteria</taxon>
        <taxon>Pseudomonadati</taxon>
        <taxon>Pseudomonadota</taxon>
        <taxon>Alphaproteobacteria</taxon>
        <taxon>Hyphomicrobiales</taxon>
        <taxon>Tepidamorphaceae</taxon>
        <taxon>Microbaculum</taxon>
    </lineage>
</organism>
<dbReference type="InterPro" id="IPR009057">
    <property type="entry name" value="Homeodomain-like_sf"/>
</dbReference>
<dbReference type="SMART" id="SM00342">
    <property type="entry name" value="HTH_ARAC"/>
    <property type="match status" value="1"/>
</dbReference>
<accession>A0AAW9RPB7</accession>
<dbReference type="PANTHER" id="PTHR46796">
    <property type="entry name" value="HTH-TYPE TRANSCRIPTIONAL ACTIVATOR RHAS-RELATED"/>
    <property type="match status" value="1"/>
</dbReference>
<name>A0AAW9RPB7_9HYPH</name>
<dbReference type="PROSITE" id="PS01124">
    <property type="entry name" value="HTH_ARAC_FAMILY_2"/>
    <property type="match status" value="1"/>
</dbReference>
<dbReference type="Pfam" id="PF12833">
    <property type="entry name" value="HTH_18"/>
    <property type="match status" value="1"/>
</dbReference>
<dbReference type="RefSeq" id="WP_340328451.1">
    <property type="nucleotide sequence ID" value="NZ_JAZHOF010000002.1"/>
</dbReference>
<keyword evidence="3" id="KW-0804">Transcription</keyword>
<evidence type="ECO:0000256" key="2">
    <source>
        <dbReference type="ARBA" id="ARBA00023125"/>
    </source>
</evidence>